<sequence length="806" mass="91798">MNVFNRQTVIEDSVHYFVHLGTLASNKNDALAFATLFKSYVALSLTGHIWHRDPFELNVLTDEEGQFNLRGIMRMGDCIDDEWCVVWLLRDISRRWDVAIRIHDSDGDFLLIEAANTLPSWITPENAENRVWIYRGRLHIVPLKYVSSQAFKSRRVTQRIGERSEEDIEETEIISRLEAVGLVRNPDIDTLTSPEVEKAAFERTEKYPDAARQHVHHTKAYLPREIAMALFETPELVQKAVEAFYMRDALQMRAAARMARFSPVDSVLATIKLTRTAYAQLISQPFYPPRSFGIWKEPEGSIERRRKDIGMKIACGFEMVYQENKNRSHLVSDVNNVRALRDDLNYQQYIGKLKKVGFFGDVMESSHDWELCENYCAAEYFQNSTFRKNSRPSFSNLVDSAIARAKKHLAASEKIDFAAQEEDSDQWLLDAEHAMEEIIANYSNTTTPIDIPSSQNKEELMAEKQATQLHHLANEVEKFVEGEGDIEGALFNDRGLTSEVSSSISDRDSDGDSMADSADEHFPVFAERQAALDELVPPIDQSDYGKMPASYHNNSQKVKESLLEFQDAENIDTFSNIPPSGSGKIPAQTGPIRPLLFPRDEFDGAEDSDDESDVEVEEDEENPTLVGEIEVDMENEKDEFLEFSRDVLKITPDLWNSIVKDRQKRGAFVPTMTHVKETREADTSHFTSEGRPEELKEENTRLNSFETVMDALDLELQRVQEKNQERCKATTSASNLMADRPDEIDLNIQEVTADELLMVQENNNEEHMDYTLIKNFLESFKSQQGLSGPVSSLLGRLGGQLPRDTS</sequence>
<organism evidence="2 3">
    <name type="scientific">Clathrus columnatus</name>
    <dbReference type="NCBI Taxonomy" id="1419009"/>
    <lineage>
        <taxon>Eukaryota</taxon>
        <taxon>Fungi</taxon>
        <taxon>Dikarya</taxon>
        <taxon>Basidiomycota</taxon>
        <taxon>Agaricomycotina</taxon>
        <taxon>Agaricomycetes</taxon>
        <taxon>Phallomycetidae</taxon>
        <taxon>Phallales</taxon>
        <taxon>Clathraceae</taxon>
        <taxon>Clathrus</taxon>
    </lineage>
</organism>
<dbReference type="EMBL" id="BPWL01000004">
    <property type="protein sequence ID" value="GJJ09468.1"/>
    <property type="molecule type" value="Genomic_DNA"/>
</dbReference>
<feature type="region of interest" description="Disordered" evidence="1">
    <location>
        <begin position="497"/>
        <end position="517"/>
    </location>
</feature>
<dbReference type="GO" id="GO:0005634">
    <property type="term" value="C:nucleus"/>
    <property type="evidence" value="ECO:0007669"/>
    <property type="project" value="TreeGrafter"/>
</dbReference>
<keyword evidence="3" id="KW-1185">Reference proteome</keyword>
<proteinExistence type="predicted"/>
<dbReference type="PANTHER" id="PTHR13060">
    <property type="entry name" value="SGT1 PROTEIN HSGT1 SUPPRESSOR OF GCR2"/>
    <property type="match status" value="1"/>
</dbReference>
<evidence type="ECO:0008006" key="4">
    <source>
        <dbReference type="Google" id="ProtNLM"/>
    </source>
</evidence>
<dbReference type="Proteomes" id="UP001050691">
    <property type="component" value="Unassembled WGS sequence"/>
</dbReference>
<reference evidence="2" key="1">
    <citation type="submission" date="2021-10" db="EMBL/GenBank/DDBJ databases">
        <title>De novo Genome Assembly of Clathrus columnatus (Basidiomycota, Fungi) Using Illumina and Nanopore Sequence Data.</title>
        <authorList>
            <person name="Ogiso-Tanaka E."/>
            <person name="Itagaki H."/>
            <person name="Hosoya T."/>
            <person name="Hosaka K."/>
        </authorList>
    </citation>
    <scope>NUCLEOTIDE SEQUENCE</scope>
    <source>
        <strain evidence="2">MO-923</strain>
    </source>
</reference>
<comment type="caution">
    <text evidence="2">The sequence shown here is derived from an EMBL/GenBank/DDBJ whole genome shotgun (WGS) entry which is preliminary data.</text>
</comment>
<evidence type="ECO:0000313" key="3">
    <source>
        <dbReference type="Proteomes" id="UP001050691"/>
    </source>
</evidence>
<name>A0AAV5A7M4_9AGAM</name>
<feature type="region of interest" description="Disordered" evidence="1">
    <location>
        <begin position="786"/>
        <end position="806"/>
    </location>
</feature>
<dbReference type="PANTHER" id="PTHR13060:SF0">
    <property type="entry name" value="PROTEIN ECDYSONELESS HOMOLOG"/>
    <property type="match status" value="1"/>
</dbReference>
<accession>A0AAV5A7M4</accession>
<dbReference type="AlphaFoldDB" id="A0AAV5A7M4"/>
<dbReference type="InterPro" id="IPR010770">
    <property type="entry name" value="Ecd"/>
</dbReference>
<dbReference type="Pfam" id="PF07093">
    <property type="entry name" value="SGT1"/>
    <property type="match status" value="1"/>
</dbReference>
<feature type="compositionally biased region" description="Acidic residues" evidence="1">
    <location>
        <begin position="603"/>
        <end position="622"/>
    </location>
</feature>
<evidence type="ECO:0000256" key="1">
    <source>
        <dbReference type="SAM" id="MobiDB-lite"/>
    </source>
</evidence>
<evidence type="ECO:0000313" key="2">
    <source>
        <dbReference type="EMBL" id="GJJ09468.1"/>
    </source>
</evidence>
<feature type="region of interest" description="Disordered" evidence="1">
    <location>
        <begin position="599"/>
        <end position="623"/>
    </location>
</feature>
<protein>
    <recommendedName>
        <fullName evidence="4">SGT1-domain-containing protein</fullName>
    </recommendedName>
</protein>
<gene>
    <name evidence="2" type="ORF">Clacol_003691</name>
</gene>